<protein>
    <submittedName>
        <fullName evidence="4">Calcium-binding protein</fullName>
    </submittedName>
</protein>
<evidence type="ECO:0000259" key="3">
    <source>
        <dbReference type="SMART" id="SM00894"/>
    </source>
</evidence>
<sequence>MVRISLVISLLALYSFTVQAKYSGANNPTDDVENWSTNKNYNNSKKRTSEEFVCDGRQYCTQMRSKEEAIFFIQNCPNTKMDGDNDGDPCENDTRFGKKRRY</sequence>
<dbReference type="OrthoDB" id="72963at2"/>
<dbReference type="InterPro" id="IPR008613">
    <property type="entry name" value="Excalibur_Ca-bd_domain"/>
</dbReference>
<dbReference type="Pfam" id="PF05901">
    <property type="entry name" value="Excalibur"/>
    <property type="match status" value="1"/>
</dbReference>
<feature type="domain" description="Excalibur calcium-binding" evidence="3">
    <location>
        <begin position="56"/>
        <end position="91"/>
    </location>
</feature>
<organism evidence="4 5">
    <name type="scientific">Pectobacterium parmentieri</name>
    <dbReference type="NCBI Taxonomy" id="1905730"/>
    <lineage>
        <taxon>Bacteria</taxon>
        <taxon>Pseudomonadati</taxon>
        <taxon>Pseudomonadota</taxon>
        <taxon>Gammaproteobacteria</taxon>
        <taxon>Enterobacterales</taxon>
        <taxon>Pectobacteriaceae</taxon>
        <taxon>Pectobacterium</taxon>
    </lineage>
</organism>
<proteinExistence type="predicted"/>
<dbReference type="Proteomes" id="UP000269665">
    <property type="component" value="Unassembled WGS sequence"/>
</dbReference>
<reference evidence="4 5" key="1">
    <citation type="journal article" date="2018" name="BMC Genomics">
        <title>High genomic variability in the plant pathogenic bacterium Pectobacterium parmentieri deciphered from de novo assembled complete genomes.</title>
        <authorList>
            <person name="Zoledowska S."/>
            <person name="Motyka-Pomagruk A."/>
            <person name="Sledz W."/>
            <person name="Mengoni A."/>
            <person name="Lojkowska E."/>
        </authorList>
    </citation>
    <scope>NUCLEOTIDE SEQUENCE [LARGE SCALE GENOMIC DNA]</scope>
    <source>
        <strain evidence="4 5">IFB5626</strain>
    </source>
</reference>
<dbReference type="RefSeq" id="WP_082218613.1">
    <property type="nucleotide sequence ID" value="NZ_JBBBQX010000002.1"/>
</dbReference>
<keyword evidence="2" id="KW-0732">Signal</keyword>
<feature type="region of interest" description="Disordered" evidence="1">
    <location>
        <begin position="81"/>
        <end position="102"/>
    </location>
</feature>
<comment type="caution">
    <text evidence="4">The sequence shown here is derived from an EMBL/GenBank/DDBJ whole genome shotgun (WGS) entry which is preliminary data.</text>
</comment>
<dbReference type="SMART" id="SM00894">
    <property type="entry name" value="Excalibur"/>
    <property type="match status" value="1"/>
</dbReference>
<dbReference type="AlphaFoldDB" id="A0A8B3F9U6"/>
<evidence type="ECO:0000256" key="1">
    <source>
        <dbReference type="SAM" id="MobiDB-lite"/>
    </source>
</evidence>
<gene>
    <name evidence="4" type="ORF">C5E00_02645</name>
</gene>
<feature type="signal peptide" evidence="2">
    <location>
        <begin position="1"/>
        <end position="20"/>
    </location>
</feature>
<evidence type="ECO:0000313" key="4">
    <source>
        <dbReference type="EMBL" id="RKO75754.1"/>
    </source>
</evidence>
<evidence type="ECO:0000256" key="2">
    <source>
        <dbReference type="SAM" id="SignalP"/>
    </source>
</evidence>
<dbReference type="EMBL" id="PSZG01000001">
    <property type="protein sequence ID" value="RKO75754.1"/>
    <property type="molecule type" value="Genomic_DNA"/>
</dbReference>
<evidence type="ECO:0000313" key="5">
    <source>
        <dbReference type="Proteomes" id="UP000269665"/>
    </source>
</evidence>
<accession>A0A8B3F9U6</accession>
<feature type="chain" id="PRO_5032843661" evidence="2">
    <location>
        <begin position="21"/>
        <end position="102"/>
    </location>
</feature>
<name>A0A8B3F9U6_PECPM</name>